<dbReference type="RefSeq" id="WP_317901528.1">
    <property type="nucleotide sequence ID" value="NZ_JAIRBC010000007.1"/>
</dbReference>
<keyword evidence="1" id="KW-0472">Membrane</keyword>
<evidence type="ECO:0000256" key="1">
    <source>
        <dbReference type="SAM" id="Phobius"/>
    </source>
</evidence>
<gene>
    <name evidence="2" type="ORF">K8352_06460</name>
</gene>
<keyword evidence="1" id="KW-1133">Transmembrane helix</keyword>
<sequence>MTLIISLVVIVILVFIIRLFGAWMFRIDEVITNQKAILAELIKANSRNEVE</sequence>
<dbReference type="EMBL" id="JAIRBC010000007">
    <property type="protein sequence ID" value="MCG2460383.1"/>
    <property type="molecule type" value="Genomic_DNA"/>
</dbReference>
<protein>
    <submittedName>
        <fullName evidence="2">Uncharacterized protein</fullName>
    </submittedName>
</protein>
<evidence type="ECO:0000313" key="2">
    <source>
        <dbReference type="EMBL" id="MCG2460383.1"/>
    </source>
</evidence>
<dbReference type="AlphaFoldDB" id="A0AAE3EU00"/>
<keyword evidence="3" id="KW-1185">Reference proteome</keyword>
<accession>A0AAE3EU00</accession>
<reference evidence="2" key="1">
    <citation type="submission" date="2023-02" db="EMBL/GenBank/DDBJ databases">
        <title>Genome of Flavobacteriaceae gen. nov. sp. strain F89.</title>
        <authorList>
            <person name="Wang Y."/>
        </authorList>
    </citation>
    <scope>NUCLEOTIDE SEQUENCE</scope>
    <source>
        <strain evidence="2">F89</strain>
    </source>
</reference>
<organism evidence="2 3">
    <name type="scientific">Cerina litoralis</name>
    <dbReference type="NCBI Taxonomy" id="2874477"/>
    <lineage>
        <taxon>Bacteria</taxon>
        <taxon>Pseudomonadati</taxon>
        <taxon>Bacteroidota</taxon>
        <taxon>Flavobacteriia</taxon>
        <taxon>Flavobacteriales</taxon>
        <taxon>Flavobacteriaceae</taxon>
        <taxon>Cerina</taxon>
    </lineage>
</organism>
<proteinExistence type="predicted"/>
<name>A0AAE3EU00_9FLAO</name>
<feature type="transmembrane region" description="Helical" evidence="1">
    <location>
        <begin position="6"/>
        <end position="25"/>
    </location>
</feature>
<evidence type="ECO:0000313" key="3">
    <source>
        <dbReference type="Proteomes" id="UP001200642"/>
    </source>
</evidence>
<comment type="caution">
    <text evidence="2">The sequence shown here is derived from an EMBL/GenBank/DDBJ whole genome shotgun (WGS) entry which is preliminary data.</text>
</comment>
<dbReference type="Proteomes" id="UP001200642">
    <property type="component" value="Unassembled WGS sequence"/>
</dbReference>
<keyword evidence="1" id="KW-0812">Transmembrane</keyword>